<dbReference type="EMBL" id="PITI01000291">
    <property type="protein sequence ID" value="TBU07325.1"/>
    <property type="molecule type" value="Genomic_DNA"/>
</dbReference>
<evidence type="ECO:0000259" key="1">
    <source>
        <dbReference type="PROSITE" id="PS50086"/>
    </source>
</evidence>
<dbReference type="PANTHER" id="PTHR22957:SF27">
    <property type="entry name" value="TBC1 DOMAIN FAMILY MEMBER 13"/>
    <property type="match status" value="1"/>
</dbReference>
<evidence type="ECO:0000313" key="2">
    <source>
        <dbReference type="EMBL" id="TBU07325.1"/>
    </source>
</evidence>
<dbReference type="PANTHER" id="PTHR22957">
    <property type="entry name" value="TBC1 DOMAIN FAMILY MEMBER GTPASE-ACTIVATING PROTEIN"/>
    <property type="match status" value="1"/>
</dbReference>
<keyword evidence="3" id="KW-1185">Reference proteome</keyword>
<organism evidence="2 3">
    <name type="scientific">Hamiltosporidium magnivora</name>
    <dbReference type="NCBI Taxonomy" id="148818"/>
    <lineage>
        <taxon>Eukaryota</taxon>
        <taxon>Fungi</taxon>
        <taxon>Fungi incertae sedis</taxon>
        <taxon>Microsporidia</taxon>
        <taxon>Dubosqiidae</taxon>
        <taxon>Hamiltosporidium</taxon>
    </lineage>
</organism>
<dbReference type="PROSITE" id="PS50086">
    <property type="entry name" value="TBC_RABGAP"/>
    <property type="match status" value="1"/>
</dbReference>
<gene>
    <name evidence="2" type="ORF">CWI36_0291p0020</name>
</gene>
<dbReference type="AlphaFoldDB" id="A0A4Q9LIJ1"/>
<dbReference type="GO" id="GO:0006886">
    <property type="term" value="P:intracellular protein transport"/>
    <property type="evidence" value="ECO:0007669"/>
    <property type="project" value="TreeGrafter"/>
</dbReference>
<dbReference type="GO" id="GO:0005096">
    <property type="term" value="F:GTPase activator activity"/>
    <property type="evidence" value="ECO:0007669"/>
    <property type="project" value="TreeGrafter"/>
</dbReference>
<dbReference type="SMART" id="SM00164">
    <property type="entry name" value="TBC"/>
    <property type="match status" value="1"/>
</dbReference>
<dbReference type="Proteomes" id="UP000291404">
    <property type="component" value="Unassembled WGS sequence"/>
</dbReference>
<dbReference type="InterPro" id="IPR035969">
    <property type="entry name" value="Rab-GAP_TBC_sf"/>
</dbReference>
<dbReference type="InterPro" id="IPR000195">
    <property type="entry name" value="Rab-GAP-TBC_dom"/>
</dbReference>
<reference evidence="2 3" key="1">
    <citation type="submission" date="2017-12" db="EMBL/GenBank/DDBJ databases">
        <authorList>
            <person name="Pombert J.-F."/>
            <person name="Haag K.L."/>
            <person name="Ebert D."/>
        </authorList>
    </citation>
    <scope>NUCLEOTIDE SEQUENCE [LARGE SCALE GENOMIC DNA]</scope>
    <source>
        <strain evidence="2">BE-OM-2</strain>
    </source>
</reference>
<dbReference type="Pfam" id="PF00566">
    <property type="entry name" value="RabGAP-TBC"/>
    <property type="match status" value="1"/>
</dbReference>
<comment type="caution">
    <text evidence="2">The sequence shown here is derived from an EMBL/GenBank/DDBJ whole genome shotgun (WGS) entry which is preliminary data.</text>
</comment>
<evidence type="ECO:0000313" key="3">
    <source>
        <dbReference type="Proteomes" id="UP000291404"/>
    </source>
</evidence>
<dbReference type="VEuPathDB" id="MicrosporidiaDB:CWI36_0291p0020"/>
<dbReference type="Gene3D" id="1.10.8.270">
    <property type="entry name" value="putative rabgap domain of human tbc1 domain family member 14 like domains"/>
    <property type="match status" value="1"/>
</dbReference>
<dbReference type="VEuPathDB" id="MicrosporidiaDB:CWI39_0261p0020"/>
<dbReference type="Gene3D" id="1.10.472.80">
    <property type="entry name" value="Ypt/Rab-GAP domain of gyp1p, domain 3"/>
    <property type="match status" value="1"/>
</dbReference>
<accession>A0A4Q9LIJ1</accession>
<sequence>MDEENEIQDLLLCKKNILTEEEALLVFKRICRQLDHKDNLFLDLNQLKLYCYNGYCNKYLRPKYWKLFLGYFPKNKFKYDHFIKSRRKHYKFYYENAIRQKNIKLLCDRIINNDIDRTILFPFTVKENNVEKIHCKFLDSDNSSLNFSSSHRDSIKRILLTYKITNSSIGYVQGMNMILIPIYYVMINSIDEEDRLYAEEDSFFCFYNLMAEIGENFIQDMDFDTENGIRSKMNNVFKLLKLADSHLYNSMEEKGLLNNFFHFRWISLLLSHEFSLDKVILLWDKFLSDYNRFEMVTFCAVSILIDMKDTLICSDFETCMVELQSCNKKNIDLIFKLADKLRNELRNMLN</sequence>
<proteinExistence type="predicted"/>
<feature type="domain" description="Rab-GAP TBC" evidence="1">
    <location>
        <begin position="55"/>
        <end position="290"/>
    </location>
</feature>
<dbReference type="SUPFAM" id="SSF47923">
    <property type="entry name" value="Ypt/Rab-GAP domain of gyp1p"/>
    <property type="match status" value="2"/>
</dbReference>
<protein>
    <submittedName>
        <fullName evidence="2">Rab-GTPase-TBC domain-containing protein</fullName>
    </submittedName>
</protein>
<name>A0A4Q9LIJ1_9MICR</name>